<reference evidence="7" key="2">
    <citation type="journal article" date="2022" name="Microb. Genom.">
        <title>A chromosome-scale genome assembly of the tomato pathogen Cladosporium fulvum reveals a compartmentalized genome architecture and the presence of a dispensable chromosome.</title>
        <authorList>
            <person name="Zaccaron A.Z."/>
            <person name="Chen L.H."/>
            <person name="Samaras A."/>
            <person name="Stergiopoulos I."/>
        </authorList>
    </citation>
    <scope>NUCLEOTIDE SEQUENCE</scope>
    <source>
        <strain evidence="7">Race5_Kim</strain>
    </source>
</reference>
<evidence type="ECO:0000256" key="1">
    <source>
        <dbReference type="ARBA" id="ARBA00004141"/>
    </source>
</evidence>
<dbReference type="PANTHER" id="PTHR23112">
    <property type="entry name" value="G PROTEIN-COUPLED RECEPTOR 157-RELATED"/>
    <property type="match status" value="1"/>
</dbReference>
<keyword evidence="2 5" id="KW-0812">Transmembrane</keyword>
<gene>
    <name evidence="7" type="ORF">CLAFUR5_06053</name>
</gene>
<keyword evidence="4 5" id="KW-0472">Membrane</keyword>
<organism evidence="7 8">
    <name type="scientific">Passalora fulva</name>
    <name type="common">Tomato leaf mold</name>
    <name type="synonym">Cladosporium fulvum</name>
    <dbReference type="NCBI Taxonomy" id="5499"/>
    <lineage>
        <taxon>Eukaryota</taxon>
        <taxon>Fungi</taxon>
        <taxon>Dikarya</taxon>
        <taxon>Ascomycota</taxon>
        <taxon>Pezizomycotina</taxon>
        <taxon>Dothideomycetes</taxon>
        <taxon>Dothideomycetidae</taxon>
        <taxon>Mycosphaerellales</taxon>
        <taxon>Mycosphaerellaceae</taxon>
        <taxon>Fulvia</taxon>
    </lineage>
</organism>
<feature type="transmembrane region" description="Helical" evidence="5">
    <location>
        <begin position="172"/>
        <end position="191"/>
    </location>
</feature>
<dbReference type="GO" id="GO:0005886">
    <property type="term" value="C:plasma membrane"/>
    <property type="evidence" value="ECO:0007669"/>
    <property type="project" value="TreeGrafter"/>
</dbReference>
<proteinExistence type="predicted"/>
<name>A0A9Q8P941_PASFU</name>
<dbReference type="EMBL" id="CP090167">
    <property type="protein sequence ID" value="UJO17758.1"/>
    <property type="molecule type" value="Genomic_DNA"/>
</dbReference>
<dbReference type="AlphaFoldDB" id="A0A9Q8P941"/>
<keyword evidence="8" id="KW-1185">Reference proteome</keyword>
<evidence type="ECO:0000259" key="6">
    <source>
        <dbReference type="Pfam" id="PF11710"/>
    </source>
</evidence>
<dbReference type="InterPro" id="IPR023041">
    <property type="entry name" value="Glucose_rcpt_Git3-like_N"/>
</dbReference>
<sequence length="376" mass="42120">MPLQLVVAVPTFVCSCLSMLASTTFAIFYLIFPPERHFRQALIINLLVADLINSANNTISGAVALSRRYHAEPLEQGPACIANGYIGQFSVQAIDFNILIISVAVLLTVRQSRIVIEPPWWQVIVICAIPWIPPIITSNIALASDFYGPVSGNWCWIQAKHFEMRYLLTHGWRIAIFVSTIAIYTYVYIYLKRAYGQLHISTSSNGTGPDTETEMQKVSHEVLPPNRHIRVRSSITTTHESDEHLMLPGASNMGHWPDDDPSTTHPTTYPKGKYAPGSTAEIRNIVLATPAAEKARERKTSLRKMLLLNGYPILYILLWIPGMANRIAEAFGPSPRWLRVTQASTQLVGLANAMTYAYNEQLRGRIRGRTTKRLFS</sequence>
<accession>A0A9Q8P941</accession>
<feature type="transmembrane region" description="Helical" evidence="5">
    <location>
        <begin position="6"/>
        <end position="31"/>
    </location>
</feature>
<feature type="transmembrane region" description="Helical" evidence="5">
    <location>
        <begin position="85"/>
        <end position="108"/>
    </location>
</feature>
<dbReference type="OrthoDB" id="100006at2759"/>
<keyword evidence="3 5" id="KW-1133">Transmembrane helix</keyword>
<dbReference type="GO" id="GO:0007189">
    <property type="term" value="P:adenylate cyclase-activating G protein-coupled receptor signaling pathway"/>
    <property type="evidence" value="ECO:0007669"/>
    <property type="project" value="TreeGrafter"/>
</dbReference>
<dbReference type="Proteomes" id="UP000756132">
    <property type="component" value="Chromosome 5"/>
</dbReference>
<feature type="transmembrane region" description="Helical" evidence="5">
    <location>
        <begin position="120"/>
        <end position="142"/>
    </location>
</feature>
<dbReference type="Pfam" id="PF11710">
    <property type="entry name" value="Git3"/>
    <property type="match status" value="1"/>
</dbReference>
<evidence type="ECO:0000313" key="7">
    <source>
        <dbReference type="EMBL" id="UJO17758.1"/>
    </source>
</evidence>
<evidence type="ECO:0000256" key="5">
    <source>
        <dbReference type="SAM" id="Phobius"/>
    </source>
</evidence>
<comment type="subcellular location">
    <subcellularLocation>
        <location evidence="1">Membrane</location>
        <topology evidence="1">Multi-pass membrane protein</topology>
    </subcellularLocation>
</comment>
<evidence type="ECO:0000256" key="2">
    <source>
        <dbReference type="ARBA" id="ARBA00022692"/>
    </source>
</evidence>
<dbReference type="Gene3D" id="1.20.1070.10">
    <property type="entry name" value="Rhodopsin 7-helix transmembrane proteins"/>
    <property type="match status" value="1"/>
</dbReference>
<dbReference type="SUPFAM" id="SSF81321">
    <property type="entry name" value="Family A G protein-coupled receptor-like"/>
    <property type="match status" value="1"/>
</dbReference>
<dbReference type="GO" id="GO:0004930">
    <property type="term" value="F:G protein-coupled receptor activity"/>
    <property type="evidence" value="ECO:0007669"/>
    <property type="project" value="TreeGrafter"/>
</dbReference>
<feature type="transmembrane region" description="Helical" evidence="5">
    <location>
        <begin position="306"/>
        <end position="328"/>
    </location>
</feature>
<feature type="domain" description="Glucose receptor Git3-like N-terminal" evidence="6">
    <location>
        <begin position="9"/>
        <end position="196"/>
    </location>
</feature>
<evidence type="ECO:0000313" key="8">
    <source>
        <dbReference type="Proteomes" id="UP000756132"/>
    </source>
</evidence>
<evidence type="ECO:0000256" key="3">
    <source>
        <dbReference type="ARBA" id="ARBA00022989"/>
    </source>
</evidence>
<dbReference type="RefSeq" id="XP_047762124.1">
    <property type="nucleotide sequence ID" value="XM_047905201.1"/>
</dbReference>
<evidence type="ECO:0000256" key="4">
    <source>
        <dbReference type="ARBA" id="ARBA00023136"/>
    </source>
</evidence>
<protein>
    <recommendedName>
        <fullName evidence="6">Glucose receptor Git3-like N-terminal domain-containing protein</fullName>
    </recommendedName>
</protein>
<dbReference type="KEGG" id="ffu:CLAFUR5_06053"/>
<dbReference type="GeneID" id="71985931"/>
<reference evidence="7" key="1">
    <citation type="submission" date="2021-12" db="EMBL/GenBank/DDBJ databases">
        <authorList>
            <person name="Zaccaron A."/>
            <person name="Stergiopoulos I."/>
        </authorList>
    </citation>
    <scope>NUCLEOTIDE SEQUENCE</scope>
    <source>
        <strain evidence="7">Race5_Kim</strain>
    </source>
</reference>
<dbReference type="PANTHER" id="PTHR23112:SF0">
    <property type="entry name" value="TRANSMEMBRANE PROTEIN 116"/>
    <property type="match status" value="1"/>
</dbReference>